<accession>A0A6P7KJ90</accession>
<dbReference type="AlphaFoldDB" id="A0A6P7KJ90"/>
<dbReference type="PANTHER" id="PTHR28474">
    <property type="entry name" value="TRANSMEMBRANE PROTEIN 72"/>
    <property type="match status" value="1"/>
</dbReference>
<proteinExistence type="predicted"/>
<dbReference type="Proteomes" id="UP000515150">
    <property type="component" value="Chromosome 15"/>
</dbReference>
<feature type="transmembrane region" description="Helical" evidence="1">
    <location>
        <begin position="79"/>
        <end position="100"/>
    </location>
</feature>
<evidence type="ECO:0000313" key="3">
    <source>
        <dbReference type="RefSeq" id="XP_028982736.1"/>
    </source>
</evidence>
<feature type="transmembrane region" description="Helical" evidence="1">
    <location>
        <begin position="112"/>
        <end position="132"/>
    </location>
</feature>
<dbReference type="InterPro" id="IPR032055">
    <property type="entry name" value="TMEM72"/>
</dbReference>
<evidence type="ECO:0000256" key="1">
    <source>
        <dbReference type="SAM" id="Phobius"/>
    </source>
</evidence>
<dbReference type="PANTHER" id="PTHR28474:SF1">
    <property type="entry name" value="TRANSMEMBRANE PROTEIN 72"/>
    <property type="match status" value="1"/>
</dbReference>
<protein>
    <submittedName>
        <fullName evidence="3">Transmembrane protein 72</fullName>
    </submittedName>
</protein>
<dbReference type="InParanoid" id="A0A6P7KJ90"/>
<keyword evidence="1" id="KW-0472">Membrane</keyword>
<feature type="transmembrane region" description="Helical" evidence="1">
    <location>
        <begin position="44"/>
        <end position="67"/>
    </location>
</feature>
<feature type="transmembrane region" description="Helical" evidence="1">
    <location>
        <begin position="7"/>
        <end position="32"/>
    </location>
</feature>
<keyword evidence="1 3" id="KW-0812">Transmembrane</keyword>
<dbReference type="Pfam" id="PF16054">
    <property type="entry name" value="TMEM72"/>
    <property type="match status" value="1"/>
</dbReference>
<dbReference type="GeneID" id="114841774"/>
<keyword evidence="1" id="KW-1133">Transmembrane helix</keyword>
<gene>
    <name evidence="3" type="primary">tmem72</name>
</gene>
<evidence type="ECO:0000313" key="2">
    <source>
        <dbReference type="Proteomes" id="UP000515150"/>
    </source>
</evidence>
<reference evidence="3" key="1">
    <citation type="submission" date="2025-08" db="UniProtKB">
        <authorList>
            <consortium name="RefSeq"/>
        </authorList>
    </citation>
    <scope>IDENTIFICATION</scope>
</reference>
<dbReference type="KEGG" id="bspl:114841774"/>
<dbReference type="OrthoDB" id="5946061at2759"/>
<keyword evidence="2" id="KW-1185">Reference proteome</keyword>
<sequence length="264" mass="29188">MGNSESVWWTVVESACRILGVSTAIVLCAVGVETLHHGEFSSLAVYLLVSSVCIMMFELAYFVDALLIVCLPCPPDWKLFVLWGKLAAIGGFHKFLYYSIMSVVCFLHPVLVWHAIIPGIMLLVTAVFNFILSKKKKAKCPRGAAENYSDQRLTTVCATERTASGSALSFVHVMTGRRGGVIAPPTPDLCIGLGDRSESVQAMLDPEQVEAAKEAGRQRTARRERRLIWFRRGEKPVERELEELDAYCDQDADATSDTVPMITD</sequence>
<organism evidence="2 3">
    <name type="scientific">Betta splendens</name>
    <name type="common">Siamese fighting fish</name>
    <dbReference type="NCBI Taxonomy" id="158456"/>
    <lineage>
        <taxon>Eukaryota</taxon>
        <taxon>Metazoa</taxon>
        <taxon>Chordata</taxon>
        <taxon>Craniata</taxon>
        <taxon>Vertebrata</taxon>
        <taxon>Euteleostomi</taxon>
        <taxon>Actinopterygii</taxon>
        <taxon>Neopterygii</taxon>
        <taxon>Teleostei</taxon>
        <taxon>Neoteleostei</taxon>
        <taxon>Acanthomorphata</taxon>
        <taxon>Anabantaria</taxon>
        <taxon>Anabantiformes</taxon>
        <taxon>Anabantoidei</taxon>
        <taxon>Osphronemidae</taxon>
        <taxon>Betta</taxon>
    </lineage>
</organism>
<name>A0A6P7KJ90_BETSP</name>
<dbReference type="RefSeq" id="XP_028982736.1">
    <property type="nucleotide sequence ID" value="XM_029126903.3"/>
</dbReference>
<dbReference type="CTD" id="643236"/>